<dbReference type="AlphaFoldDB" id="A0A8B8E1I1"/>
<dbReference type="RefSeq" id="XP_022334095.1">
    <property type="nucleotide sequence ID" value="XM_022478387.1"/>
</dbReference>
<proteinExistence type="predicted"/>
<dbReference type="GeneID" id="111131052"/>
<reference evidence="4" key="2">
    <citation type="submission" date="2025-08" db="UniProtKB">
        <authorList>
            <consortium name="RefSeq"/>
        </authorList>
    </citation>
    <scope>IDENTIFICATION</scope>
    <source>
        <tissue evidence="4">Whole sample</tissue>
    </source>
</reference>
<dbReference type="PANTHER" id="PTHR43092">
    <property type="entry name" value="L-CYSTEINE DESULFHYDRASE"/>
    <property type="match status" value="1"/>
</dbReference>
<evidence type="ECO:0000313" key="3">
    <source>
        <dbReference type="Proteomes" id="UP000694844"/>
    </source>
</evidence>
<dbReference type="InterPro" id="IPR000192">
    <property type="entry name" value="Aminotrans_V_dom"/>
</dbReference>
<dbReference type="Gene3D" id="3.90.1150.10">
    <property type="entry name" value="Aspartate Aminotransferase, domain 1"/>
    <property type="match status" value="1"/>
</dbReference>
<organism evidence="3 4">
    <name type="scientific">Crassostrea virginica</name>
    <name type="common">Eastern oyster</name>
    <dbReference type="NCBI Taxonomy" id="6565"/>
    <lineage>
        <taxon>Eukaryota</taxon>
        <taxon>Metazoa</taxon>
        <taxon>Spiralia</taxon>
        <taxon>Lophotrochozoa</taxon>
        <taxon>Mollusca</taxon>
        <taxon>Bivalvia</taxon>
        <taxon>Autobranchia</taxon>
        <taxon>Pteriomorphia</taxon>
        <taxon>Ostreida</taxon>
        <taxon>Ostreoidea</taxon>
        <taxon>Ostreidae</taxon>
        <taxon>Crassostrea</taxon>
    </lineage>
</organism>
<dbReference type="InterPro" id="IPR015424">
    <property type="entry name" value="PyrdxlP-dep_Trfase"/>
</dbReference>
<keyword evidence="1" id="KW-0663">Pyridoxal phosphate</keyword>
<dbReference type="PANTHER" id="PTHR43092:SF4">
    <property type="entry name" value="AMINOTRANSFERASE CLASS V DOMAIN-CONTAINING PROTEIN"/>
    <property type="match status" value="1"/>
</dbReference>
<keyword evidence="3" id="KW-1185">Reference proteome</keyword>
<evidence type="ECO:0000259" key="2">
    <source>
        <dbReference type="Pfam" id="PF00266"/>
    </source>
</evidence>
<protein>
    <submittedName>
        <fullName evidence="4">Probable L-cysteine desulfhydrase, chloroplastic</fullName>
    </submittedName>
</protein>
<reference evidence="3" key="1">
    <citation type="submission" date="2024-06" db="UniProtKB">
        <authorList>
            <consortium name="RefSeq"/>
        </authorList>
    </citation>
    <scope>NUCLEOTIDE SEQUENCE [LARGE SCALE GENOMIC DNA]</scope>
</reference>
<gene>
    <name evidence="4" type="primary">LOC111131052</name>
</gene>
<dbReference type="OrthoDB" id="5978656at2759"/>
<evidence type="ECO:0000256" key="1">
    <source>
        <dbReference type="ARBA" id="ARBA00022898"/>
    </source>
</evidence>
<dbReference type="InterPro" id="IPR015421">
    <property type="entry name" value="PyrdxlP-dep_Trfase_major"/>
</dbReference>
<dbReference type="Proteomes" id="UP000694844">
    <property type="component" value="Chromosome 1"/>
</dbReference>
<dbReference type="Pfam" id="PF00266">
    <property type="entry name" value="Aminotran_5"/>
    <property type="match status" value="1"/>
</dbReference>
<accession>A0A8B8E1I1</accession>
<dbReference type="Gene3D" id="3.40.640.10">
    <property type="entry name" value="Type I PLP-dependent aspartate aminotransferase-like (Major domain)"/>
    <property type="match status" value="1"/>
</dbReference>
<evidence type="ECO:0000313" key="4">
    <source>
        <dbReference type="RefSeq" id="XP_022334095.1"/>
    </source>
</evidence>
<dbReference type="InterPro" id="IPR015422">
    <property type="entry name" value="PyrdxlP-dep_Trfase_small"/>
</dbReference>
<dbReference type="KEGG" id="cvn:111131052"/>
<dbReference type="SUPFAM" id="SSF53383">
    <property type="entry name" value="PLP-dependent transferases"/>
    <property type="match status" value="1"/>
</dbReference>
<feature type="domain" description="Aminotransferase class V" evidence="2">
    <location>
        <begin position="61"/>
        <end position="253"/>
    </location>
</feature>
<name>A0A8B8E1I1_CRAVI</name>
<sequence length="399" mass="45380">MALSQVEFGEEIQSRCFHFEKGFTFVNHGSFGVVPTPIREKQKQLLDVLNDNPGLFYRQTWKQLLASAKLAAAHFLGADPGNIVFVQNATTGVNSVLKAFPWQKGDEILATVHTYKAVEYACRKAAQFSTGGHIHQFEIQFPIQDEAEVVSNMTSALDEHPKIKLVVLDHITSPSALVLPLKKMIEECRKRGVLVLVDGAHAPGQVEINLEELRPDFYTGNFHKWVFTPRGCAILWVHKDHHDWCTPLVTSHMYNKGFQLEYGVQGTRDDTPYFLVPDSIQFYKDVGGMERINKYTEDLLDQACKLTAERLHTELPRAPPTMLAPGMRLVLLPEYQGYPKTWEGSEDLYMDIMNKHKINCAIYPIQGELYLRLSANIYNRLADYEKLAQLLVDMLKNGR</sequence>